<dbReference type="OrthoDB" id="122274at2"/>
<dbReference type="AlphaFoldDB" id="A0A4Q7YU66"/>
<dbReference type="RefSeq" id="WP_130418674.1">
    <property type="nucleotide sequence ID" value="NZ_SHKW01000001.1"/>
</dbReference>
<accession>A0A4Q7YU66</accession>
<evidence type="ECO:0000256" key="1">
    <source>
        <dbReference type="SAM" id="MobiDB-lite"/>
    </source>
</evidence>
<reference evidence="4 5" key="1">
    <citation type="submission" date="2019-02" db="EMBL/GenBank/DDBJ databases">
        <title>Genomic Encyclopedia of Archaeal and Bacterial Type Strains, Phase II (KMG-II): from individual species to whole genera.</title>
        <authorList>
            <person name="Goeker M."/>
        </authorList>
    </citation>
    <scope>NUCLEOTIDE SEQUENCE [LARGE SCALE GENOMIC DNA]</scope>
    <source>
        <strain evidence="4 5">DSM 18101</strain>
    </source>
</reference>
<dbReference type="Proteomes" id="UP000292958">
    <property type="component" value="Unassembled WGS sequence"/>
</dbReference>
<feature type="transmembrane region" description="Helical" evidence="2">
    <location>
        <begin position="262"/>
        <end position="279"/>
    </location>
</feature>
<evidence type="ECO:0008006" key="6">
    <source>
        <dbReference type="Google" id="ProtNLM"/>
    </source>
</evidence>
<proteinExistence type="predicted"/>
<comment type="caution">
    <text evidence="4">The sequence shown here is derived from an EMBL/GenBank/DDBJ whole genome shotgun (WGS) entry which is preliminary data.</text>
</comment>
<evidence type="ECO:0000313" key="4">
    <source>
        <dbReference type="EMBL" id="RZU40631.1"/>
    </source>
</evidence>
<sequence length="287" mass="30543">MKLGASWIKKGLLLVTGTLGLAFAVQTGAQVQTATTTTAGETRYNVTVNRGEVYAVNGNDLIVKMEDGTFRHFPDVPESARATVDGKQLGVHDLKPGMKLQRTITTTETPMIVTTIQTVTGKVWHVNPPRSVILTLEDNTNQEFKIPKNQKFNVDGQMVDAFALRKGMKVSATKIVEVPTVVLAQEQSVTGTTPQAAPQKGAAPAAPPKQVATKPQPVTGTIPPSPPPDAPLLVAAGEPTPVPAEAETPAAPAEPPAEKRSYLPWIGLAVLLVVILFVVRMRSKPSK</sequence>
<keyword evidence="3" id="KW-0732">Signal</keyword>
<keyword evidence="2" id="KW-0472">Membrane</keyword>
<evidence type="ECO:0000256" key="2">
    <source>
        <dbReference type="SAM" id="Phobius"/>
    </source>
</evidence>
<feature type="region of interest" description="Disordered" evidence="1">
    <location>
        <begin position="191"/>
        <end position="258"/>
    </location>
</feature>
<protein>
    <recommendedName>
        <fullName evidence="6">DUF5666 domain-containing protein</fullName>
    </recommendedName>
</protein>
<keyword evidence="2" id="KW-1133">Transmembrane helix</keyword>
<evidence type="ECO:0000313" key="5">
    <source>
        <dbReference type="Proteomes" id="UP000292958"/>
    </source>
</evidence>
<organism evidence="4 5">
    <name type="scientific">Edaphobacter modestus</name>
    <dbReference type="NCBI Taxonomy" id="388466"/>
    <lineage>
        <taxon>Bacteria</taxon>
        <taxon>Pseudomonadati</taxon>
        <taxon>Acidobacteriota</taxon>
        <taxon>Terriglobia</taxon>
        <taxon>Terriglobales</taxon>
        <taxon>Acidobacteriaceae</taxon>
        <taxon>Edaphobacter</taxon>
    </lineage>
</organism>
<name>A0A4Q7YU66_9BACT</name>
<feature type="compositionally biased region" description="Low complexity" evidence="1">
    <location>
        <begin position="192"/>
        <end position="222"/>
    </location>
</feature>
<feature type="chain" id="PRO_5020495849" description="DUF5666 domain-containing protein" evidence="3">
    <location>
        <begin position="25"/>
        <end position="287"/>
    </location>
</feature>
<feature type="signal peptide" evidence="3">
    <location>
        <begin position="1"/>
        <end position="24"/>
    </location>
</feature>
<dbReference type="EMBL" id="SHKW01000001">
    <property type="protein sequence ID" value="RZU40631.1"/>
    <property type="molecule type" value="Genomic_DNA"/>
</dbReference>
<keyword evidence="5" id="KW-1185">Reference proteome</keyword>
<gene>
    <name evidence="4" type="ORF">BDD14_2101</name>
</gene>
<keyword evidence="2" id="KW-0812">Transmembrane</keyword>
<feature type="compositionally biased region" description="Low complexity" evidence="1">
    <location>
        <begin position="234"/>
        <end position="251"/>
    </location>
</feature>
<evidence type="ECO:0000256" key="3">
    <source>
        <dbReference type="SAM" id="SignalP"/>
    </source>
</evidence>